<dbReference type="AlphaFoldDB" id="A0A0G1FJK6"/>
<protein>
    <recommendedName>
        <fullName evidence="3">AraC-type arabinose-binding/dimerisation domain-containing protein</fullName>
    </recommendedName>
</protein>
<sequence>MTLSFEMSSMHTFGYNYGIESAVLYWGAAGKIKKVFVEPGASFYIKPLTKHAIRLTDTDTTDIMIVRLGGTLSGDSYFELSSLPKDQMQRLLRETGLWY</sequence>
<dbReference type="STRING" id="1618446.UV61_C0005G0069"/>
<accession>A0A0G1FJK6</accession>
<comment type="caution">
    <text evidence="1">The sequence shown here is derived from an EMBL/GenBank/DDBJ whole genome shotgun (WGS) entry which is preliminary data.</text>
</comment>
<proteinExistence type="predicted"/>
<evidence type="ECO:0000313" key="2">
    <source>
        <dbReference type="Proteomes" id="UP000034050"/>
    </source>
</evidence>
<name>A0A0G1FJK6_9BACT</name>
<gene>
    <name evidence="1" type="ORF">UV61_C0005G0069</name>
</gene>
<dbReference type="Proteomes" id="UP000034050">
    <property type="component" value="Unassembled WGS sequence"/>
</dbReference>
<evidence type="ECO:0008006" key="3">
    <source>
        <dbReference type="Google" id="ProtNLM"/>
    </source>
</evidence>
<evidence type="ECO:0000313" key="1">
    <source>
        <dbReference type="EMBL" id="KKS87048.1"/>
    </source>
</evidence>
<reference evidence="1 2" key="1">
    <citation type="journal article" date="2015" name="Nature">
        <title>rRNA introns, odd ribosomes, and small enigmatic genomes across a large radiation of phyla.</title>
        <authorList>
            <person name="Brown C.T."/>
            <person name="Hug L.A."/>
            <person name="Thomas B.C."/>
            <person name="Sharon I."/>
            <person name="Castelle C.J."/>
            <person name="Singh A."/>
            <person name="Wilkins M.J."/>
            <person name="Williams K.H."/>
            <person name="Banfield J.F."/>
        </authorList>
    </citation>
    <scope>NUCLEOTIDE SEQUENCE [LARGE SCALE GENOMIC DNA]</scope>
</reference>
<organism evidence="1 2">
    <name type="scientific">Candidatus Gottesmanbacteria bacterium GW2011_GWB1_43_11</name>
    <dbReference type="NCBI Taxonomy" id="1618446"/>
    <lineage>
        <taxon>Bacteria</taxon>
        <taxon>Candidatus Gottesmaniibacteriota</taxon>
    </lineage>
</organism>
<dbReference type="EMBL" id="LCFD01000005">
    <property type="protein sequence ID" value="KKS87048.1"/>
    <property type="molecule type" value="Genomic_DNA"/>
</dbReference>